<gene>
    <name evidence="3" type="ORF">SOIL9_79490</name>
</gene>
<sequence>MKVSLVVAAGAHEGRAIPLTGAQFLIGRDQQCHLRPASPAISKVHCAVVIRDGKVYVKDCGSTNGTLVNYELIQSKEVEIQDGASLQVGPLDFRVRIAKTATQTDGTPLPGGSAETAAALAAVKAATAATAPKAPVRDTTPAPAKSGVTAPGAPKSVPATKPAPSKETPALKPPSKETPALTTSSETTSDEDHDRIAAMLLGMDDDGNGSVPEGSTVMEMPSPLAGTGETPKADDKKANDPKKVQSREDMTNAANDLLRQYMRRPK</sequence>
<dbReference type="EMBL" id="LR593886">
    <property type="protein sequence ID" value="VTS01140.1"/>
    <property type="molecule type" value="Genomic_DNA"/>
</dbReference>
<protein>
    <recommendedName>
        <fullName evidence="2">FHA domain-containing protein</fullName>
    </recommendedName>
</protein>
<feature type="region of interest" description="Disordered" evidence="1">
    <location>
        <begin position="128"/>
        <end position="266"/>
    </location>
</feature>
<dbReference type="Proteomes" id="UP000464178">
    <property type="component" value="Chromosome"/>
</dbReference>
<dbReference type="Pfam" id="PF00498">
    <property type="entry name" value="FHA"/>
    <property type="match status" value="1"/>
</dbReference>
<organism evidence="3 4">
    <name type="scientific">Gemmata massiliana</name>
    <dbReference type="NCBI Taxonomy" id="1210884"/>
    <lineage>
        <taxon>Bacteria</taxon>
        <taxon>Pseudomonadati</taxon>
        <taxon>Planctomycetota</taxon>
        <taxon>Planctomycetia</taxon>
        <taxon>Gemmatales</taxon>
        <taxon>Gemmataceae</taxon>
        <taxon>Gemmata</taxon>
    </lineage>
</organism>
<evidence type="ECO:0000313" key="4">
    <source>
        <dbReference type="Proteomes" id="UP000464178"/>
    </source>
</evidence>
<dbReference type="CDD" id="cd00060">
    <property type="entry name" value="FHA"/>
    <property type="match status" value="1"/>
</dbReference>
<dbReference type="KEGG" id="gms:SOIL9_79490"/>
<evidence type="ECO:0000313" key="3">
    <source>
        <dbReference type="EMBL" id="VTS01140.1"/>
    </source>
</evidence>
<dbReference type="SUPFAM" id="SSF49879">
    <property type="entry name" value="SMAD/FHA domain"/>
    <property type="match status" value="1"/>
</dbReference>
<accession>A0A6P2DH23</accession>
<dbReference type="InterPro" id="IPR008984">
    <property type="entry name" value="SMAD_FHA_dom_sf"/>
</dbReference>
<proteinExistence type="predicted"/>
<dbReference type="InterPro" id="IPR000253">
    <property type="entry name" value="FHA_dom"/>
</dbReference>
<evidence type="ECO:0000256" key="1">
    <source>
        <dbReference type="SAM" id="MobiDB-lite"/>
    </source>
</evidence>
<dbReference type="AlphaFoldDB" id="A0A6P2DH23"/>
<dbReference type="PROSITE" id="PS50006">
    <property type="entry name" value="FHA_DOMAIN"/>
    <property type="match status" value="1"/>
</dbReference>
<dbReference type="Gene3D" id="2.60.200.20">
    <property type="match status" value="1"/>
</dbReference>
<feature type="compositionally biased region" description="Basic and acidic residues" evidence="1">
    <location>
        <begin position="231"/>
        <end position="250"/>
    </location>
</feature>
<dbReference type="InterPro" id="IPR050923">
    <property type="entry name" value="Cell_Proc_Reg/RNA_Proc"/>
</dbReference>
<reference evidence="3 4" key="1">
    <citation type="submission" date="2019-05" db="EMBL/GenBank/DDBJ databases">
        <authorList>
            <consortium name="Science for Life Laboratories"/>
        </authorList>
    </citation>
    <scope>NUCLEOTIDE SEQUENCE [LARGE SCALE GENOMIC DNA]</scope>
    <source>
        <strain evidence="3">Soil9</strain>
    </source>
</reference>
<keyword evidence="4" id="KW-1185">Reference proteome</keyword>
<name>A0A6P2DH23_9BACT</name>
<dbReference type="SMART" id="SM00240">
    <property type="entry name" value="FHA"/>
    <property type="match status" value="1"/>
</dbReference>
<dbReference type="RefSeq" id="WP_162672369.1">
    <property type="nucleotide sequence ID" value="NZ_LR593886.1"/>
</dbReference>
<dbReference type="PANTHER" id="PTHR23308">
    <property type="entry name" value="NUCLEAR INHIBITOR OF PROTEIN PHOSPHATASE-1"/>
    <property type="match status" value="1"/>
</dbReference>
<feature type="domain" description="FHA" evidence="2">
    <location>
        <begin position="24"/>
        <end position="73"/>
    </location>
</feature>
<evidence type="ECO:0000259" key="2">
    <source>
        <dbReference type="PROSITE" id="PS50006"/>
    </source>
</evidence>